<name>A0AAD9J4U2_9ANNE</name>
<feature type="domain" description="SH2" evidence="2">
    <location>
        <begin position="1"/>
        <end position="44"/>
    </location>
</feature>
<dbReference type="InterPro" id="IPR036860">
    <property type="entry name" value="SH2_dom_sf"/>
</dbReference>
<reference evidence="3" key="1">
    <citation type="journal article" date="2023" name="Mol. Biol. Evol.">
        <title>Third-Generation Sequencing Reveals the Adaptive Role of the Epigenome in Three Deep-Sea Polychaetes.</title>
        <authorList>
            <person name="Perez M."/>
            <person name="Aroh O."/>
            <person name="Sun Y."/>
            <person name="Lan Y."/>
            <person name="Juniper S.K."/>
            <person name="Young C.R."/>
            <person name="Angers B."/>
            <person name="Qian P.Y."/>
        </authorList>
    </citation>
    <scope>NUCLEOTIDE SEQUENCE</scope>
    <source>
        <strain evidence="3">P08H-3</strain>
    </source>
</reference>
<dbReference type="GO" id="GO:0035556">
    <property type="term" value="P:intracellular signal transduction"/>
    <property type="evidence" value="ECO:0007669"/>
    <property type="project" value="TreeGrafter"/>
</dbReference>
<evidence type="ECO:0000313" key="4">
    <source>
        <dbReference type="Proteomes" id="UP001208570"/>
    </source>
</evidence>
<dbReference type="AlphaFoldDB" id="A0AAD9J4U2"/>
<comment type="caution">
    <text evidence="3">The sequence shown here is derived from an EMBL/GenBank/DDBJ whole genome shotgun (WGS) entry which is preliminary data.</text>
</comment>
<keyword evidence="4" id="KW-1185">Reference proteome</keyword>
<evidence type="ECO:0000256" key="1">
    <source>
        <dbReference type="ARBA" id="ARBA00022999"/>
    </source>
</evidence>
<dbReference type="GO" id="GO:0007169">
    <property type="term" value="P:cell surface receptor protein tyrosine kinase signaling pathway"/>
    <property type="evidence" value="ECO:0007669"/>
    <property type="project" value="TreeGrafter"/>
</dbReference>
<dbReference type="PANTHER" id="PTHR14098">
    <property type="entry name" value="SH2 DOMAIN CONTAINING PROTEIN"/>
    <property type="match status" value="1"/>
</dbReference>
<proteinExistence type="predicted"/>
<dbReference type="SUPFAM" id="SSF55550">
    <property type="entry name" value="SH2 domain"/>
    <property type="match status" value="1"/>
</dbReference>
<accession>A0AAD9J4U2</accession>
<keyword evidence="1" id="KW-0727">SH2 domain</keyword>
<dbReference type="PANTHER" id="PTHR14098:SF14">
    <property type="entry name" value="SH2 DOMAIN-CONTAINING PROTEIN"/>
    <property type="match status" value="1"/>
</dbReference>
<dbReference type="Proteomes" id="UP001208570">
    <property type="component" value="Unassembled WGS sequence"/>
</dbReference>
<evidence type="ECO:0000259" key="2">
    <source>
        <dbReference type="Pfam" id="PF00017"/>
    </source>
</evidence>
<dbReference type="InterPro" id="IPR051751">
    <property type="entry name" value="Immunoreceptor_sig_adapters"/>
</dbReference>
<dbReference type="EMBL" id="JAODUP010000626">
    <property type="protein sequence ID" value="KAK2146177.1"/>
    <property type="molecule type" value="Genomic_DNA"/>
</dbReference>
<protein>
    <recommendedName>
        <fullName evidence="2">SH2 domain-containing protein</fullName>
    </recommendedName>
</protein>
<dbReference type="GO" id="GO:0005737">
    <property type="term" value="C:cytoplasm"/>
    <property type="evidence" value="ECO:0007669"/>
    <property type="project" value="UniProtKB-ARBA"/>
</dbReference>
<gene>
    <name evidence="3" type="ORF">LSH36_626g01045</name>
</gene>
<feature type="non-terminal residue" evidence="3">
    <location>
        <position position="1"/>
    </location>
</feature>
<dbReference type="Gene3D" id="3.30.505.10">
    <property type="entry name" value="SH2 domain"/>
    <property type="match status" value="1"/>
</dbReference>
<evidence type="ECO:0000313" key="3">
    <source>
        <dbReference type="EMBL" id="KAK2146177.1"/>
    </source>
</evidence>
<organism evidence="3 4">
    <name type="scientific">Paralvinella palmiformis</name>
    <dbReference type="NCBI Taxonomy" id="53620"/>
    <lineage>
        <taxon>Eukaryota</taxon>
        <taxon>Metazoa</taxon>
        <taxon>Spiralia</taxon>
        <taxon>Lophotrochozoa</taxon>
        <taxon>Annelida</taxon>
        <taxon>Polychaeta</taxon>
        <taxon>Sedentaria</taxon>
        <taxon>Canalipalpata</taxon>
        <taxon>Terebellida</taxon>
        <taxon>Terebelliformia</taxon>
        <taxon>Alvinellidae</taxon>
        <taxon>Paralvinella</taxon>
    </lineage>
</organism>
<dbReference type="Pfam" id="PF00017">
    <property type="entry name" value="SH2"/>
    <property type="match status" value="1"/>
</dbReference>
<sequence>QDGHFLVRPSKTGGHSSPYVLCIFYDIRVYHLQIRQQCGFYALGTPRANEKVHFSKKNKILYYIPHDQRPAILTSRPGFKYELFLRL</sequence>
<dbReference type="InterPro" id="IPR000980">
    <property type="entry name" value="SH2"/>
</dbReference>